<evidence type="ECO:0000313" key="2">
    <source>
        <dbReference type="Proteomes" id="UP000317763"/>
    </source>
</evidence>
<sequence length="255" mass="29077">MTDRYKSRASTSADGCGKWYIVDVVVSEKILVEISNDEDEHDAKEIALGESRLFRQTELEVQVDIEPAPAAPECLEREMRYAHLVIPRWDGGESRGTQQERGHGHYECAVGKVERLQAEVEQLRRWAETSWNRGFQQGLQCNRLMAVQATDALKKEREAHAETNRAMTEALLVMEEREQRDEALLRQALEGIELHLRHHERGCVFLDEIALALRERLAETANDLTRCPNCGGPADNGHDREVPPNPYWCSKCTES</sequence>
<dbReference type="RefSeq" id="WP_143897562.1">
    <property type="nucleotide sequence ID" value="NZ_CP083911.1"/>
</dbReference>
<comment type="caution">
    <text evidence="1">The sequence shown here is derived from an EMBL/GenBank/DDBJ whole genome shotgun (WGS) entry which is preliminary data.</text>
</comment>
<proteinExistence type="predicted"/>
<organism evidence="1 2">
    <name type="scientific">Tepidimonas taiwanensis</name>
    <dbReference type="NCBI Taxonomy" id="307486"/>
    <lineage>
        <taxon>Bacteria</taxon>
        <taxon>Pseudomonadati</taxon>
        <taxon>Pseudomonadota</taxon>
        <taxon>Betaproteobacteria</taxon>
        <taxon>Burkholderiales</taxon>
        <taxon>Tepidimonas</taxon>
    </lineage>
</organism>
<name>A0A554XAX1_9BURK</name>
<reference evidence="1 2" key="1">
    <citation type="submission" date="2019-07" db="EMBL/GenBank/DDBJ databases">
        <title>Tepidimonas taiwanensis I1-1 draft genome.</title>
        <authorList>
            <person name="Da Costa M.S."/>
            <person name="Froufe H.J.C."/>
            <person name="Egas C."/>
            <person name="Albuquerque L."/>
        </authorList>
    </citation>
    <scope>NUCLEOTIDE SEQUENCE [LARGE SCALE GENOMIC DNA]</scope>
    <source>
        <strain evidence="1 2">I1-1</strain>
    </source>
</reference>
<dbReference type="OrthoDB" id="5688154at2"/>
<dbReference type="Proteomes" id="UP000317763">
    <property type="component" value="Unassembled WGS sequence"/>
</dbReference>
<dbReference type="AlphaFoldDB" id="A0A554XAX1"/>
<evidence type="ECO:0000313" key="1">
    <source>
        <dbReference type="EMBL" id="TSE32968.1"/>
    </source>
</evidence>
<gene>
    <name evidence="1" type="ORF">Ttaiw_00829</name>
</gene>
<dbReference type="EMBL" id="VJOM01000006">
    <property type="protein sequence ID" value="TSE32968.1"/>
    <property type="molecule type" value="Genomic_DNA"/>
</dbReference>
<accession>A0A554XAX1</accession>
<keyword evidence="2" id="KW-1185">Reference proteome</keyword>
<protein>
    <submittedName>
        <fullName evidence="1">Uncharacterized protein</fullName>
    </submittedName>
</protein>